<dbReference type="EMBL" id="UGGU01000003">
    <property type="protein sequence ID" value="STO31516.1"/>
    <property type="molecule type" value="Genomic_DNA"/>
</dbReference>
<evidence type="ECO:0000313" key="9">
    <source>
        <dbReference type="Proteomes" id="UP000255328"/>
    </source>
</evidence>
<proteinExistence type="inferred from homology"/>
<feature type="transmembrane region" description="Helical" evidence="6">
    <location>
        <begin position="160"/>
        <end position="181"/>
    </location>
</feature>
<dbReference type="Pfam" id="PF09335">
    <property type="entry name" value="VTT_dom"/>
    <property type="match status" value="1"/>
</dbReference>
<accession>A0A377GX64</accession>
<gene>
    <name evidence="8" type="primary">ydjZ</name>
    <name evidence="8" type="ORF">NCTC10723_00967</name>
</gene>
<evidence type="ECO:0000256" key="2">
    <source>
        <dbReference type="ARBA" id="ARBA00022475"/>
    </source>
</evidence>
<feature type="transmembrane region" description="Helical" evidence="6">
    <location>
        <begin position="78"/>
        <end position="106"/>
    </location>
</feature>
<evidence type="ECO:0000256" key="3">
    <source>
        <dbReference type="ARBA" id="ARBA00022692"/>
    </source>
</evidence>
<keyword evidence="4 6" id="KW-1133">Transmembrane helix</keyword>
<organism evidence="8 9">
    <name type="scientific">Fusobacterium necrogenes</name>
    <dbReference type="NCBI Taxonomy" id="858"/>
    <lineage>
        <taxon>Bacteria</taxon>
        <taxon>Fusobacteriati</taxon>
        <taxon>Fusobacteriota</taxon>
        <taxon>Fusobacteriia</taxon>
        <taxon>Fusobacteriales</taxon>
        <taxon>Fusobacteriaceae</taxon>
        <taxon>Fusobacterium</taxon>
    </lineage>
</organism>
<dbReference type="PANTHER" id="PTHR12677:SF59">
    <property type="entry name" value="GOLGI APPARATUS MEMBRANE PROTEIN TVP38-RELATED"/>
    <property type="match status" value="1"/>
</dbReference>
<keyword evidence="5 6" id="KW-0472">Membrane</keyword>
<dbReference type="InterPro" id="IPR015414">
    <property type="entry name" value="TMEM64"/>
</dbReference>
<feature type="transmembrane region" description="Helical" evidence="6">
    <location>
        <begin position="193"/>
        <end position="214"/>
    </location>
</feature>
<comment type="subcellular location">
    <subcellularLocation>
        <location evidence="1 6">Cell membrane</location>
        <topology evidence="1 6">Multi-pass membrane protein</topology>
    </subcellularLocation>
</comment>
<dbReference type="InterPro" id="IPR032816">
    <property type="entry name" value="VTT_dom"/>
</dbReference>
<feature type="transmembrane region" description="Helical" evidence="6">
    <location>
        <begin position="47"/>
        <end position="72"/>
    </location>
</feature>
<feature type="domain" description="VTT" evidence="7">
    <location>
        <begin position="68"/>
        <end position="182"/>
    </location>
</feature>
<evidence type="ECO:0000259" key="7">
    <source>
        <dbReference type="Pfam" id="PF09335"/>
    </source>
</evidence>
<comment type="similarity">
    <text evidence="6">Belongs to the TVP38/TMEM64 family.</text>
</comment>
<dbReference type="GO" id="GO:0005886">
    <property type="term" value="C:plasma membrane"/>
    <property type="evidence" value="ECO:0007669"/>
    <property type="project" value="UniProtKB-SubCell"/>
</dbReference>
<keyword evidence="2 6" id="KW-1003">Cell membrane</keyword>
<name>A0A377GX64_9FUSO</name>
<keyword evidence="9" id="KW-1185">Reference proteome</keyword>
<feature type="transmembrane region" description="Helical" evidence="6">
    <location>
        <begin position="127"/>
        <end position="148"/>
    </location>
</feature>
<protein>
    <recommendedName>
        <fullName evidence="6">TVP38/TMEM64 family membrane protein</fullName>
    </recommendedName>
</protein>
<evidence type="ECO:0000256" key="5">
    <source>
        <dbReference type="ARBA" id="ARBA00023136"/>
    </source>
</evidence>
<sequence length="223" mass="24712">MKNSKSWKIVCLVFILMGVFLLANKFGVFHYLKNRDELEMIIKNMGVLAPVTYIVIYIILTLGCVSPVPLAIVGGVVFGVFFGILYTIIGAGIGLSLAFLIARYIARDFIEKKFGQREIFKKVESGVKNDGWFILAVTRFLPIFPFGLQNYLYGLTSIKFSLYSILSIIFILPGTVAFILLGGAVASGDIQKAVKVSLLASIILFCLSVIAKIIKKKLDRRTK</sequence>
<evidence type="ECO:0000256" key="6">
    <source>
        <dbReference type="RuleBase" id="RU366058"/>
    </source>
</evidence>
<dbReference type="Proteomes" id="UP000255328">
    <property type="component" value="Unassembled WGS sequence"/>
</dbReference>
<evidence type="ECO:0000256" key="4">
    <source>
        <dbReference type="ARBA" id="ARBA00022989"/>
    </source>
</evidence>
<feature type="transmembrane region" description="Helical" evidence="6">
    <location>
        <begin position="6"/>
        <end position="26"/>
    </location>
</feature>
<keyword evidence="3 6" id="KW-0812">Transmembrane</keyword>
<dbReference type="PANTHER" id="PTHR12677">
    <property type="entry name" value="GOLGI APPARATUS MEMBRANE PROTEIN TVP38-RELATED"/>
    <property type="match status" value="1"/>
</dbReference>
<evidence type="ECO:0000256" key="1">
    <source>
        <dbReference type="ARBA" id="ARBA00004651"/>
    </source>
</evidence>
<dbReference type="RefSeq" id="WP_245943716.1">
    <property type="nucleotide sequence ID" value="NZ_CASFEE010000005.1"/>
</dbReference>
<evidence type="ECO:0000313" key="8">
    <source>
        <dbReference type="EMBL" id="STO31516.1"/>
    </source>
</evidence>
<reference evidence="8 9" key="1">
    <citation type="submission" date="2018-06" db="EMBL/GenBank/DDBJ databases">
        <authorList>
            <consortium name="Pathogen Informatics"/>
            <person name="Doyle S."/>
        </authorList>
    </citation>
    <scope>NUCLEOTIDE SEQUENCE [LARGE SCALE GENOMIC DNA]</scope>
    <source>
        <strain evidence="8 9">NCTC10723</strain>
    </source>
</reference>
<dbReference type="AlphaFoldDB" id="A0A377GX64"/>